<sequence length="106" mass="12037">MHRITLPQKPKGKAISFWDDIDEDLKALRQKPKAYGITYNQLVFDLDQQLWDGQKTVNDVPEADQLPPSEEAVNAKINSVTTQPAPKYQRDKEATIASEREGRKAT</sequence>
<feature type="compositionally biased region" description="Basic and acidic residues" evidence="1">
    <location>
        <begin position="88"/>
        <end position="106"/>
    </location>
</feature>
<evidence type="ECO:0000313" key="3">
    <source>
        <dbReference type="Proteomes" id="UP000325313"/>
    </source>
</evidence>
<evidence type="ECO:0000313" key="2">
    <source>
        <dbReference type="EMBL" id="KAA1120555.1"/>
    </source>
</evidence>
<comment type="caution">
    <text evidence="2">The sequence shown here is derived from an EMBL/GenBank/DDBJ whole genome shotgun (WGS) entry which is preliminary data.</text>
</comment>
<feature type="region of interest" description="Disordered" evidence="1">
    <location>
        <begin position="61"/>
        <end position="106"/>
    </location>
</feature>
<proteinExistence type="predicted"/>
<accession>A0A5B0R6F4</accession>
<dbReference type="Proteomes" id="UP000325313">
    <property type="component" value="Unassembled WGS sequence"/>
</dbReference>
<dbReference type="EMBL" id="VDEP01000243">
    <property type="protein sequence ID" value="KAA1120555.1"/>
    <property type="molecule type" value="Genomic_DNA"/>
</dbReference>
<evidence type="ECO:0000256" key="1">
    <source>
        <dbReference type="SAM" id="MobiDB-lite"/>
    </source>
</evidence>
<reference evidence="2 3" key="1">
    <citation type="submission" date="2019-05" db="EMBL/GenBank/DDBJ databases">
        <title>Emergence of the Ug99 lineage of the wheat stem rust pathogen through somatic hybridization.</title>
        <authorList>
            <person name="Li F."/>
            <person name="Upadhyaya N.M."/>
            <person name="Sperschneider J."/>
            <person name="Matny O."/>
            <person name="Nguyen-Phuc H."/>
            <person name="Mago R."/>
            <person name="Raley C."/>
            <person name="Miller M.E."/>
            <person name="Silverstein K.A.T."/>
            <person name="Henningsen E."/>
            <person name="Hirsch C.D."/>
            <person name="Visser B."/>
            <person name="Pretorius Z.A."/>
            <person name="Steffenson B.J."/>
            <person name="Schwessinger B."/>
            <person name="Dodds P.N."/>
            <person name="Figueroa M."/>
        </authorList>
    </citation>
    <scope>NUCLEOTIDE SEQUENCE [LARGE SCALE GENOMIC DNA]</scope>
    <source>
        <strain evidence="2 3">Ug99</strain>
    </source>
</reference>
<organism evidence="2 3">
    <name type="scientific">Puccinia graminis f. sp. tritici</name>
    <dbReference type="NCBI Taxonomy" id="56615"/>
    <lineage>
        <taxon>Eukaryota</taxon>
        <taxon>Fungi</taxon>
        <taxon>Dikarya</taxon>
        <taxon>Basidiomycota</taxon>
        <taxon>Pucciniomycotina</taxon>
        <taxon>Pucciniomycetes</taxon>
        <taxon>Pucciniales</taxon>
        <taxon>Pucciniaceae</taxon>
        <taxon>Puccinia</taxon>
    </lineage>
</organism>
<name>A0A5B0R6F4_PUCGR</name>
<gene>
    <name evidence="2" type="ORF">PGTUg99_019118</name>
</gene>
<dbReference type="AlphaFoldDB" id="A0A5B0R6F4"/>
<protein>
    <submittedName>
        <fullName evidence="2">Uncharacterized protein</fullName>
    </submittedName>
</protein>